<dbReference type="Proteomes" id="UP000538666">
    <property type="component" value="Unassembled WGS sequence"/>
</dbReference>
<name>A0A841JWA0_9BACT</name>
<accession>A0A841JWA0</accession>
<protein>
    <submittedName>
        <fullName evidence="1">Uncharacterized protein</fullName>
    </submittedName>
</protein>
<dbReference type="EMBL" id="JACHEK010000001">
    <property type="protein sequence ID" value="MBB6142264.1"/>
    <property type="molecule type" value="Genomic_DNA"/>
</dbReference>
<keyword evidence="2" id="KW-1185">Reference proteome</keyword>
<comment type="caution">
    <text evidence="1">The sequence shown here is derived from an EMBL/GenBank/DDBJ whole genome shotgun (WGS) entry which is preliminary data.</text>
</comment>
<gene>
    <name evidence="1" type="ORF">HNQ77_000202</name>
</gene>
<reference evidence="1 2" key="1">
    <citation type="submission" date="2020-08" db="EMBL/GenBank/DDBJ databases">
        <title>Genomic Encyclopedia of Type Strains, Phase IV (KMG-IV): sequencing the most valuable type-strain genomes for metagenomic binning, comparative biology and taxonomic classification.</title>
        <authorList>
            <person name="Goeker M."/>
        </authorList>
    </citation>
    <scope>NUCLEOTIDE SEQUENCE [LARGE SCALE GENOMIC DNA]</scope>
    <source>
        <strain evidence="1 2">DSM 103733</strain>
    </source>
</reference>
<proteinExistence type="predicted"/>
<organism evidence="1 2">
    <name type="scientific">Silvibacterium bohemicum</name>
    <dbReference type="NCBI Taxonomy" id="1577686"/>
    <lineage>
        <taxon>Bacteria</taxon>
        <taxon>Pseudomonadati</taxon>
        <taxon>Acidobacteriota</taxon>
        <taxon>Terriglobia</taxon>
        <taxon>Terriglobales</taxon>
        <taxon>Acidobacteriaceae</taxon>
        <taxon>Silvibacterium</taxon>
    </lineage>
</organism>
<sequence>MGGKLHLILGMMSHPKSEEQPSLIELCDLLNRKFETISNLLYLVGEHADDPKSTRRYAHQALCELEEAHSLVAAHPEPKADGLTRAS</sequence>
<evidence type="ECO:0000313" key="2">
    <source>
        <dbReference type="Proteomes" id="UP000538666"/>
    </source>
</evidence>
<dbReference type="AlphaFoldDB" id="A0A841JWA0"/>
<evidence type="ECO:0000313" key="1">
    <source>
        <dbReference type="EMBL" id="MBB6142264.1"/>
    </source>
</evidence>
<dbReference type="RefSeq" id="WP_050057516.1">
    <property type="nucleotide sequence ID" value="NZ_JACHEK010000001.1"/>
</dbReference>